<keyword evidence="7" id="KW-1185">Reference proteome</keyword>
<dbReference type="Gene3D" id="2.120.10.80">
    <property type="entry name" value="Kelch-type beta propeller"/>
    <property type="match status" value="2"/>
</dbReference>
<dbReference type="PANTHER" id="PTHR46093:SF18">
    <property type="entry name" value="FIBRONECTIN TYPE-III DOMAIN-CONTAINING PROTEIN"/>
    <property type="match status" value="1"/>
</dbReference>
<feature type="chain" id="PRO_5016254874" description="Attractin/MKLN-like beta-propeller domain-containing protein" evidence="4">
    <location>
        <begin position="23"/>
        <end position="426"/>
    </location>
</feature>
<name>A0A2Z6RYL9_9GLOM</name>
<keyword evidence="1" id="KW-0880">Kelch repeat</keyword>
<evidence type="ECO:0000313" key="7">
    <source>
        <dbReference type="Proteomes" id="UP000247702"/>
    </source>
</evidence>
<dbReference type="Pfam" id="PF24981">
    <property type="entry name" value="Beta-prop_ATRN-LZTR1"/>
    <property type="match status" value="1"/>
</dbReference>
<dbReference type="Proteomes" id="UP000247702">
    <property type="component" value="Unassembled WGS sequence"/>
</dbReference>
<evidence type="ECO:0000313" key="6">
    <source>
        <dbReference type="EMBL" id="GBC08006.1"/>
    </source>
</evidence>
<evidence type="ECO:0000259" key="5">
    <source>
        <dbReference type="Pfam" id="PF24981"/>
    </source>
</evidence>
<keyword evidence="4" id="KW-0732">Signal</keyword>
<evidence type="ECO:0000256" key="3">
    <source>
        <dbReference type="SAM" id="Phobius"/>
    </source>
</evidence>
<dbReference type="SUPFAM" id="SSF117281">
    <property type="entry name" value="Kelch motif"/>
    <property type="match status" value="1"/>
</dbReference>
<feature type="domain" description="Attractin/MKLN-like beta-propeller" evidence="5">
    <location>
        <begin position="25"/>
        <end position="272"/>
    </location>
</feature>
<organism evidence="6 7">
    <name type="scientific">Rhizophagus clarus</name>
    <dbReference type="NCBI Taxonomy" id="94130"/>
    <lineage>
        <taxon>Eukaryota</taxon>
        <taxon>Fungi</taxon>
        <taxon>Fungi incertae sedis</taxon>
        <taxon>Mucoromycota</taxon>
        <taxon>Glomeromycotina</taxon>
        <taxon>Glomeromycetes</taxon>
        <taxon>Glomerales</taxon>
        <taxon>Glomeraceae</taxon>
        <taxon>Rhizophagus</taxon>
    </lineage>
</organism>
<gene>
    <name evidence="6" type="ORF">RclHR1_07850008</name>
</gene>
<dbReference type="InterPro" id="IPR056737">
    <property type="entry name" value="Beta-prop_ATRN-MKLN-like"/>
</dbReference>
<evidence type="ECO:0000256" key="2">
    <source>
        <dbReference type="ARBA" id="ARBA00022737"/>
    </source>
</evidence>
<evidence type="ECO:0000256" key="4">
    <source>
        <dbReference type="SAM" id="SignalP"/>
    </source>
</evidence>
<dbReference type="AlphaFoldDB" id="A0A2Z6RYL9"/>
<keyword evidence="3" id="KW-0472">Membrane</keyword>
<proteinExistence type="predicted"/>
<dbReference type="InterPro" id="IPR015915">
    <property type="entry name" value="Kelch-typ_b-propeller"/>
</dbReference>
<comment type="caution">
    <text evidence="6">The sequence shown here is derived from an EMBL/GenBank/DDBJ whole genome shotgun (WGS) entry which is preliminary data.</text>
</comment>
<sequence>MMRITTLVIKLIIIVNITFAIAKPTNIRCCHGSTIINSKLYIGGGIVGPADKSNYSSDFFSLDLTVPFSTSSPSDVPYEEHSNLLIKCSGHALVYAVNKGGGMIYLFSGFRGEPKGSAIYGYSLKLNAWSEVTPGGAIMPAESTTKVFGVTDSNLNTIYILVNSTMYIYNAFENFLYISTNLPPYQIYYYATVMLNTSEIAFIGGGNGTNRVNNNHNNIPMNQILLYNTKISSWYIKNAKGTNGMIPSPRQGHSASIAPDGRIFVYGGFDGNGSAIESVGSHPVFTVLEYVNGEFVWSTPKLFGQLFQFRIYHTSHVFGNYLFIAFGRNLTHSRLNTIDTIDISNRDNYIVVTDFVPPGYVPPISSSSSSSPPSPPSASNKNNKNITIASVFGSVGALIIVIGCAYFFIRRYRYQNVIPTPGNDRT</sequence>
<dbReference type="EMBL" id="BEXD01004187">
    <property type="protein sequence ID" value="GBC08006.1"/>
    <property type="molecule type" value="Genomic_DNA"/>
</dbReference>
<protein>
    <recommendedName>
        <fullName evidence="5">Attractin/MKLN-like beta-propeller domain-containing protein</fullName>
    </recommendedName>
</protein>
<keyword evidence="3" id="KW-0812">Transmembrane</keyword>
<feature type="transmembrane region" description="Helical" evidence="3">
    <location>
        <begin position="386"/>
        <end position="409"/>
    </location>
</feature>
<accession>A0A2Z6RYL9</accession>
<keyword evidence="3" id="KW-1133">Transmembrane helix</keyword>
<keyword evidence="2" id="KW-0677">Repeat</keyword>
<feature type="signal peptide" evidence="4">
    <location>
        <begin position="1"/>
        <end position="22"/>
    </location>
</feature>
<dbReference type="PANTHER" id="PTHR46093">
    <property type="entry name" value="ACYL-COA-BINDING DOMAIN-CONTAINING PROTEIN 5"/>
    <property type="match status" value="1"/>
</dbReference>
<reference evidence="6 7" key="1">
    <citation type="submission" date="2017-11" db="EMBL/GenBank/DDBJ databases">
        <title>The genome of Rhizophagus clarus HR1 reveals common genetic basis of auxotrophy among arbuscular mycorrhizal fungi.</title>
        <authorList>
            <person name="Kobayashi Y."/>
        </authorList>
    </citation>
    <scope>NUCLEOTIDE SEQUENCE [LARGE SCALE GENOMIC DNA]</scope>
    <source>
        <strain evidence="6 7">HR1</strain>
    </source>
</reference>
<evidence type="ECO:0000256" key="1">
    <source>
        <dbReference type="ARBA" id="ARBA00022441"/>
    </source>
</evidence>